<keyword evidence="7" id="KW-0472">Membrane</keyword>
<evidence type="ECO:0000256" key="6">
    <source>
        <dbReference type="ARBA" id="ARBA00022729"/>
    </source>
</evidence>
<feature type="signal peptide" evidence="13">
    <location>
        <begin position="1"/>
        <end position="22"/>
    </location>
</feature>
<keyword evidence="5" id="KW-0812">Transmembrane</keyword>
<evidence type="ECO:0000256" key="12">
    <source>
        <dbReference type="SAM" id="MobiDB-lite"/>
    </source>
</evidence>
<reference evidence="14 15" key="1">
    <citation type="submission" date="2020-06" db="EMBL/GenBank/DDBJ databases">
        <title>The genome sequence of Candidatus Regiella insecticola strain Tut.</title>
        <authorList>
            <person name="Nikoh N."/>
            <person name="Tsuchida T."/>
            <person name="Koga R."/>
            <person name="Oshima K."/>
            <person name="Hattori M."/>
            <person name="Fukatsu T."/>
        </authorList>
    </citation>
    <scope>NUCLEOTIDE SEQUENCE [LARGE SCALE GENOMIC DNA]</scope>
    <source>
        <strain evidence="14 15">Tut</strain>
    </source>
</reference>
<name>A0A6L2ZP51_9ENTR</name>
<evidence type="ECO:0000256" key="1">
    <source>
        <dbReference type="ARBA" id="ARBA00004571"/>
    </source>
</evidence>
<dbReference type="GO" id="GO:0009279">
    <property type="term" value="C:cell outer membrane"/>
    <property type="evidence" value="ECO:0007669"/>
    <property type="project" value="UniProtKB-SubCell"/>
</dbReference>
<evidence type="ECO:0000256" key="9">
    <source>
        <dbReference type="ARBA" id="ARBA00023251"/>
    </source>
</evidence>
<keyword evidence="8" id="KW-0998">Cell outer membrane</keyword>
<dbReference type="GO" id="GO:0015562">
    <property type="term" value="F:efflux transmembrane transporter activity"/>
    <property type="evidence" value="ECO:0007669"/>
    <property type="project" value="InterPro"/>
</dbReference>
<dbReference type="GO" id="GO:0015288">
    <property type="term" value="F:porin activity"/>
    <property type="evidence" value="ECO:0007669"/>
    <property type="project" value="TreeGrafter"/>
</dbReference>
<dbReference type="GO" id="GO:0046677">
    <property type="term" value="P:response to antibiotic"/>
    <property type="evidence" value="ECO:0007669"/>
    <property type="project" value="UniProtKB-KW"/>
</dbReference>
<accession>A0A6L2ZP51</accession>
<dbReference type="InterPro" id="IPR058622">
    <property type="entry name" value="TolC"/>
</dbReference>
<dbReference type="InterPro" id="IPR003423">
    <property type="entry name" value="OMP_efflux"/>
</dbReference>
<evidence type="ECO:0000256" key="5">
    <source>
        <dbReference type="ARBA" id="ARBA00022692"/>
    </source>
</evidence>
<comment type="subcellular location">
    <subcellularLocation>
        <location evidence="1">Cell outer membrane</location>
        <topology evidence="1">Multi-pass membrane protein</topology>
    </subcellularLocation>
</comment>
<dbReference type="InterPro" id="IPR010130">
    <property type="entry name" value="T1SS_OMP_TolC"/>
</dbReference>
<dbReference type="RefSeq" id="WP_176487922.1">
    <property type="nucleotide sequence ID" value="NZ_BLXO01000003.1"/>
</dbReference>
<feature type="chain" id="PRO_5026832907" description="Outer membrane protein TolC" evidence="13">
    <location>
        <begin position="23"/>
        <end position="481"/>
    </location>
</feature>
<dbReference type="SUPFAM" id="SSF56954">
    <property type="entry name" value="Outer membrane efflux proteins (OEP)"/>
    <property type="match status" value="1"/>
</dbReference>
<dbReference type="FunFam" id="1.20.1600.10:FF:000001">
    <property type="entry name" value="TolC outer membrane channel"/>
    <property type="match status" value="1"/>
</dbReference>
<dbReference type="AlphaFoldDB" id="A0A6L2ZP51"/>
<dbReference type="EMBL" id="BLXO01000003">
    <property type="protein sequence ID" value="GFN46200.1"/>
    <property type="molecule type" value="Genomic_DNA"/>
</dbReference>
<dbReference type="PANTHER" id="PTHR30026">
    <property type="entry name" value="OUTER MEMBRANE PROTEIN TOLC"/>
    <property type="match status" value="1"/>
</dbReference>
<dbReference type="GO" id="GO:1990281">
    <property type="term" value="C:efflux pump complex"/>
    <property type="evidence" value="ECO:0007669"/>
    <property type="project" value="TreeGrafter"/>
</dbReference>
<organism evidence="14 15">
    <name type="scientific">Candidatus Regiella insecticola</name>
    <dbReference type="NCBI Taxonomy" id="138073"/>
    <lineage>
        <taxon>Bacteria</taxon>
        <taxon>Pseudomonadati</taxon>
        <taxon>Pseudomonadota</taxon>
        <taxon>Gammaproteobacteria</taxon>
        <taxon>Enterobacterales</taxon>
        <taxon>Enterobacteriaceae</taxon>
        <taxon>aphid secondary symbionts</taxon>
        <taxon>Candidatus Regiella</taxon>
    </lineage>
</organism>
<evidence type="ECO:0000256" key="10">
    <source>
        <dbReference type="ARBA" id="ARBA00069847"/>
    </source>
</evidence>
<evidence type="ECO:0000256" key="8">
    <source>
        <dbReference type="ARBA" id="ARBA00023237"/>
    </source>
</evidence>
<dbReference type="Gene3D" id="1.20.1600.10">
    <property type="entry name" value="Outer membrane efflux proteins (OEP)"/>
    <property type="match status" value="1"/>
</dbReference>
<keyword evidence="6 13" id="KW-0732">Signal</keyword>
<proteinExistence type="inferred from homology"/>
<evidence type="ECO:0000256" key="11">
    <source>
        <dbReference type="ARBA" id="ARBA00081111"/>
    </source>
</evidence>
<dbReference type="NCBIfam" id="NF007002">
    <property type="entry name" value="PRK09465.1"/>
    <property type="match status" value="1"/>
</dbReference>
<evidence type="ECO:0000256" key="13">
    <source>
        <dbReference type="SAM" id="SignalP"/>
    </source>
</evidence>
<dbReference type="InterPro" id="IPR051906">
    <property type="entry name" value="TolC-like"/>
</dbReference>
<dbReference type="Pfam" id="PF02321">
    <property type="entry name" value="OEP"/>
    <property type="match status" value="2"/>
</dbReference>
<comment type="caution">
    <text evidence="14">The sequence shown here is derived from an EMBL/GenBank/DDBJ whole genome shotgun (WGS) entry which is preliminary data.</text>
</comment>
<protein>
    <recommendedName>
        <fullName evidence="10">Outer membrane protein TolC</fullName>
    </recommendedName>
    <alternativeName>
        <fullName evidence="11">Multidrug efflux pump subunit TolC</fullName>
    </alternativeName>
</protein>
<dbReference type="PANTHER" id="PTHR30026:SF20">
    <property type="entry name" value="OUTER MEMBRANE PROTEIN TOLC"/>
    <property type="match status" value="1"/>
</dbReference>
<feature type="region of interest" description="Disordered" evidence="12">
    <location>
        <begin position="453"/>
        <end position="481"/>
    </location>
</feature>
<dbReference type="NCBIfam" id="TIGR01844">
    <property type="entry name" value="type_I_sec_TolC"/>
    <property type="match status" value="1"/>
</dbReference>
<keyword evidence="3" id="KW-0813">Transport</keyword>
<evidence type="ECO:0000256" key="2">
    <source>
        <dbReference type="ARBA" id="ARBA00007613"/>
    </source>
</evidence>
<evidence type="ECO:0000313" key="15">
    <source>
        <dbReference type="Proteomes" id="UP000504714"/>
    </source>
</evidence>
<evidence type="ECO:0000256" key="3">
    <source>
        <dbReference type="ARBA" id="ARBA00022448"/>
    </source>
</evidence>
<evidence type="ECO:0000313" key="14">
    <source>
        <dbReference type="EMBL" id="GFN46200.1"/>
    </source>
</evidence>
<keyword evidence="9" id="KW-0046">Antibiotic resistance</keyword>
<comment type="similarity">
    <text evidence="2">Belongs to the outer membrane factor (OMF) (TC 1.B.17) family.</text>
</comment>
<keyword evidence="4" id="KW-1134">Transmembrane beta strand</keyword>
<sequence length="481" mass="53254">MKKLLPLMIGFSLVGISTLSQAENLLQVYKQAQLSNPDLRKAVAERDAAFEKINQARSSLLPQLALDAGYAYSRGFRDNSNSNSHVTSGSVGLKQTIFNMSQWRNLTLEEKQANLQNIIFQANEQKLILDTATSYFDVLRAIDKLSYTEAQKKAVYRQLDQTTQRFNVGLVAITDVQTAQANYDEVLAREVDARKKLDNALESLRQVTGVYYPELASLNLKRLKTKHPETVDHLLEQAEKHNLGLISARLKQDLVREKIKKAETGYMPTLDLTASTSVSNSRQNKFGYSNNNDNGEHKIGLSFNMPLYNGGLTYSVVKQAQYDFIGASAELESAQRSAVKEVRSSFNNISASISSISAYRQAVVSGQSSLDSMEAGYQVGTRTILDVLNATTTLYNAKQQLANARYDYLINELKIKSALGVLNPDDLIAFNEILDIPIATSSLVLTTEEIVPTSNQQDTPTDVVPMSIDTSPKKGGNPFRS</sequence>
<evidence type="ECO:0000256" key="4">
    <source>
        <dbReference type="ARBA" id="ARBA00022452"/>
    </source>
</evidence>
<evidence type="ECO:0000256" key="7">
    <source>
        <dbReference type="ARBA" id="ARBA00023136"/>
    </source>
</evidence>
<dbReference type="Proteomes" id="UP000504714">
    <property type="component" value="Unassembled WGS sequence"/>
</dbReference>
<gene>
    <name evidence="14" type="primary">tolC</name>
    <name evidence="14" type="ORF">RINTU1_16570</name>
</gene>